<gene>
    <name evidence="1" type="ORF">RFI_17512</name>
</gene>
<evidence type="ECO:0000313" key="1">
    <source>
        <dbReference type="EMBL" id="ETO19719.1"/>
    </source>
</evidence>
<dbReference type="AlphaFoldDB" id="X6N1V1"/>
<dbReference type="Proteomes" id="UP000023152">
    <property type="component" value="Unassembled WGS sequence"/>
</dbReference>
<protein>
    <submittedName>
        <fullName evidence="1">Uncharacterized protein</fullName>
    </submittedName>
</protein>
<proteinExistence type="predicted"/>
<dbReference type="EMBL" id="ASPP01013363">
    <property type="protein sequence ID" value="ETO19719.1"/>
    <property type="molecule type" value="Genomic_DNA"/>
</dbReference>
<organism evidence="1 2">
    <name type="scientific">Reticulomyxa filosa</name>
    <dbReference type="NCBI Taxonomy" id="46433"/>
    <lineage>
        <taxon>Eukaryota</taxon>
        <taxon>Sar</taxon>
        <taxon>Rhizaria</taxon>
        <taxon>Retaria</taxon>
        <taxon>Foraminifera</taxon>
        <taxon>Monothalamids</taxon>
        <taxon>Reticulomyxidae</taxon>
        <taxon>Reticulomyxa</taxon>
    </lineage>
</organism>
<evidence type="ECO:0000313" key="2">
    <source>
        <dbReference type="Proteomes" id="UP000023152"/>
    </source>
</evidence>
<comment type="caution">
    <text evidence="1">The sequence shown here is derived from an EMBL/GenBank/DDBJ whole genome shotgun (WGS) entry which is preliminary data.</text>
</comment>
<name>X6N1V1_RETFI</name>
<keyword evidence="2" id="KW-1185">Reference proteome</keyword>
<accession>X6N1V1</accession>
<sequence>MADIFQNNTYWRCIVEFLTGYEIICVTCLLSTYHKDFIMDKANRSWLIKQFIRDEGSVKVLQHSELIEKLDNILKSEPNQWFVFAHVHGTLYLNKDKTQILDQNGPVILTRALEIIPLLRRGGHEMQLFCCNYWLNY</sequence>
<reference evidence="1 2" key="1">
    <citation type="journal article" date="2013" name="Curr. Biol.">
        <title>The Genome of the Foraminiferan Reticulomyxa filosa.</title>
        <authorList>
            <person name="Glockner G."/>
            <person name="Hulsmann N."/>
            <person name="Schleicher M."/>
            <person name="Noegel A.A."/>
            <person name="Eichinger L."/>
            <person name="Gallinger C."/>
            <person name="Pawlowski J."/>
            <person name="Sierra R."/>
            <person name="Euteneuer U."/>
            <person name="Pillet L."/>
            <person name="Moustafa A."/>
            <person name="Platzer M."/>
            <person name="Groth M."/>
            <person name="Szafranski K."/>
            <person name="Schliwa M."/>
        </authorList>
    </citation>
    <scope>NUCLEOTIDE SEQUENCE [LARGE SCALE GENOMIC DNA]</scope>
</reference>